<dbReference type="SUPFAM" id="SSF55797">
    <property type="entry name" value="PR-1-like"/>
    <property type="match status" value="1"/>
</dbReference>
<evidence type="ECO:0000256" key="1">
    <source>
        <dbReference type="SAM" id="MobiDB-lite"/>
    </source>
</evidence>
<feature type="compositionally biased region" description="Acidic residues" evidence="1">
    <location>
        <begin position="32"/>
        <end position="44"/>
    </location>
</feature>
<dbReference type="InterPro" id="IPR035940">
    <property type="entry name" value="CAP_sf"/>
</dbReference>
<sequence>MMKTFVAVLIFVTGCTSSLSEEGVSSQSKEDIEMEDTDHEPTDEEYYWAQPGGLKEECGDVRDMNMSLRLWIVLAQGRQKNGNGPDVMYFPNASDMSLLVYDCESEEAAHNISKMCHNESNLDFRNVGSNSATYHFRGTINESDIDTVSGS</sequence>
<comment type="caution">
    <text evidence="3">The sequence shown here is derived from an EMBL/GenBank/DDBJ whole genome shotgun (WGS) entry which is preliminary data.</text>
</comment>
<proteinExistence type="predicted"/>
<feature type="chain" id="PRO_5041910470" evidence="2">
    <location>
        <begin position="21"/>
        <end position="151"/>
    </location>
</feature>
<name>A0AAD5QKV1_PARTN</name>
<dbReference type="AlphaFoldDB" id="A0AAD5QKV1"/>
<keyword evidence="4" id="KW-1185">Reference proteome</keyword>
<gene>
    <name evidence="3" type="ORF">KIN20_013141</name>
</gene>
<dbReference type="EMBL" id="JAHQIW010002538">
    <property type="protein sequence ID" value="KAJ1355648.1"/>
    <property type="molecule type" value="Genomic_DNA"/>
</dbReference>
<evidence type="ECO:0000313" key="3">
    <source>
        <dbReference type="EMBL" id="KAJ1355648.1"/>
    </source>
</evidence>
<dbReference type="PROSITE" id="PS51257">
    <property type="entry name" value="PROKAR_LIPOPROTEIN"/>
    <property type="match status" value="1"/>
</dbReference>
<feature type="signal peptide" evidence="2">
    <location>
        <begin position="1"/>
        <end position="20"/>
    </location>
</feature>
<dbReference type="Proteomes" id="UP001196413">
    <property type="component" value="Unassembled WGS sequence"/>
</dbReference>
<evidence type="ECO:0000313" key="4">
    <source>
        <dbReference type="Proteomes" id="UP001196413"/>
    </source>
</evidence>
<organism evidence="3 4">
    <name type="scientific">Parelaphostrongylus tenuis</name>
    <name type="common">Meningeal worm</name>
    <dbReference type="NCBI Taxonomy" id="148309"/>
    <lineage>
        <taxon>Eukaryota</taxon>
        <taxon>Metazoa</taxon>
        <taxon>Ecdysozoa</taxon>
        <taxon>Nematoda</taxon>
        <taxon>Chromadorea</taxon>
        <taxon>Rhabditida</taxon>
        <taxon>Rhabditina</taxon>
        <taxon>Rhabditomorpha</taxon>
        <taxon>Strongyloidea</taxon>
        <taxon>Metastrongylidae</taxon>
        <taxon>Parelaphostrongylus</taxon>
    </lineage>
</organism>
<reference evidence="3" key="1">
    <citation type="submission" date="2021-06" db="EMBL/GenBank/DDBJ databases">
        <title>Parelaphostrongylus tenuis whole genome reference sequence.</title>
        <authorList>
            <person name="Garwood T.J."/>
            <person name="Larsen P.A."/>
            <person name="Fountain-Jones N.M."/>
            <person name="Garbe J.R."/>
            <person name="Macchietto M.G."/>
            <person name="Kania S.A."/>
            <person name="Gerhold R.W."/>
            <person name="Richards J.E."/>
            <person name="Wolf T.M."/>
        </authorList>
    </citation>
    <scope>NUCLEOTIDE SEQUENCE</scope>
    <source>
        <strain evidence="3">MNPRO001-30</strain>
        <tissue evidence="3">Meninges</tissue>
    </source>
</reference>
<feature type="region of interest" description="Disordered" evidence="1">
    <location>
        <begin position="22"/>
        <end position="44"/>
    </location>
</feature>
<evidence type="ECO:0000256" key="2">
    <source>
        <dbReference type="SAM" id="SignalP"/>
    </source>
</evidence>
<protein>
    <submittedName>
        <fullName evidence="3">Uncharacterized protein</fullName>
    </submittedName>
</protein>
<dbReference type="Gene3D" id="3.40.33.10">
    <property type="entry name" value="CAP"/>
    <property type="match status" value="1"/>
</dbReference>
<keyword evidence="2" id="KW-0732">Signal</keyword>
<accession>A0AAD5QKV1</accession>